<proteinExistence type="predicted"/>
<accession>A0A285NJA7</accession>
<dbReference type="Pfam" id="PF06569">
    <property type="entry name" value="DUF1128"/>
    <property type="match status" value="1"/>
</dbReference>
<dbReference type="Proteomes" id="UP000219356">
    <property type="component" value="Unassembled WGS sequence"/>
</dbReference>
<evidence type="ECO:0000313" key="2">
    <source>
        <dbReference type="Proteomes" id="UP000219356"/>
    </source>
</evidence>
<keyword evidence="2" id="KW-1185">Reference proteome</keyword>
<name>A0A285NJA7_9BACI</name>
<protein>
    <submittedName>
        <fullName evidence="1">Uncharacterized protein YfkK, UPF0435 family</fullName>
    </submittedName>
</protein>
<dbReference type="OrthoDB" id="2361695at2"/>
<dbReference type="RefSeq" id="WP_077309642.1">
    <property type="nucleotide sequence ID" value="NZ_OBEK01000002.1"/>
</dbReference>
<sequence>MQLEQASEENLAILINTIADRLSVVNRSIMQPEDYQLEKYQDIKDLYDHIESQGQLSVYETEAFIQELARYRK</sequence>
<evidence type="ECO:0000313" key="1">
    <source>
        <dbReference type="EMBL" id="SNZ09535.1"/>
    </source>
</evidence>
<dbReference type="EMBL" id="OBEK01000002">
    <property type="protein sequence ID" value="SNZ09535.1"/>
    <property type="molecule type" value="Genomic_DNA"/>
</dbReference>
<organism evidence="1 2">
    <name type="scientific">Terribacillus aidingensis</name>
    <dbReference type="NCBI Taxonomy" id="586416"/>
    <lineage>
        <taxon>Bacteria</taxon>
        <taxon>Bacillati</taxon>
        <taxon>Bacillota</taxon>
        <taxon>Bacilli</taxon>
        <taxon>Bacillales</taxon>
        <taxon>Bacillaceae</taxon>
        <taxon>Terribacillus</taxon>
    </lineage>
</organism>
<gene>
    <name evidence="1" type="ORF">SAMN05421503_1260</name>
</gene>
<dbReference type="InterPro" id="IPR009507">
    <property type="entry name" value="UPF0435"/>
</dbReference>
<reference evidence="2" key="1">
    <citation type="submission" date="2017-09" db="EMBL/GenBank/DDBJ databases">
        <authorList>
            <person name="Varghese N."/>
            <person name="Submissions S."/>
        </authorList>
    </citation>
    <scope>NUCLEOTIDE SEQUENCE [LARGE SCALE GENOMIC DNA]</scope>
    <source>
        <strain evidence="2">CGMCC 1.8913</strain>
    </source>
</reference>
<dbReference type="STRING" id="586416.GZ22_06710"/>
<dbReference type="AlphaFoldDB" id="A0A285NJA7"/>